<dbReference type="EMBL" id="KZ345273">
    <property type="protein sequence ID" value="PIO74471.1"/>
    <property type="molecule type" value="Genomic_DNA"/>
</dbReference>
<dbReference type="OrthoDB" id="5846293at2759"/>
<reference evidence="2 3" key="1">
    <citation type="submission" date="2015-09" db="EMBL/GenBank/DDBJ databases">
        <title>Draft genome of the parasitic nematode Teladorsagia circumcincta isolate WARC Sus (inbred).</title>
        <authorList>
            <person name="Mitreva M."/>
        </authorList>
    </citation>
    <scope>NUCLEOTIDE SEQUENCE [LARGE SCALE GENOMIC DNA]</scope>
    <source>
        <strain evidence="2 3">S</strain>
    </source>
</reference>
<protein>
    <submittedName>
        <fullName evidence="2">Uncharacterized protein</fullName>
    </submittedName>
</protein>
<gene>
    <name evidence="2" type="ORF">TELCIR_03521</name>
</gene>
<keyword evidence="3" id="KW-1185">Reference proteome</keyword>
<dbReference type="Gene3D" id="1.20.5.4010">
    <property type="match status" value="1"/>
</dbReference>
<dbReference type="AlphaFoldDB" id="A0A2G9UW46"/>
<sequence length="113" mass="12253">MVPTKGSDQGEEVANGDSARLPASESHRNESLSSEEVVKKICFSSGCDVGSHPISGDVTVPDQEYLDQLIRDKGDLRSVHAAPFRHLTRLIDRGAHLNNISLVSKLRAMEALS</sequence>
<evidence type="ECO:0000313" key="3">
    <source>
        <dbReference type="Proteomes" id="UP000230423"/>
    </source>
</evidence>
<evidence type="ECO:0000256" key="1">
    <source>
        <dbReference type="SAM" id="MobiDB-lite"/>
    </source>
</evidence>
<evidence type="ECO:0000313" key="2">
    <source>
        <dbReference type="EMBL" id="PIO74471.1"/>
    </source>
</evidence>
<proteinExistence type="predicted"/>
<name>A0A2G9UW46_TELCI</name>
<accession>A0A2G9UW46</accession>
<dbReference type="Proteomes" id="UP000230423">
    <property type="component" value="Unassembled WGS sequence"/>
</dbReference>
<feature type="region of interest" description="Disordered" evidence="1">
    <location>
        <begin position="1"/>
        <end position="35"/>
    </location>
</feature>
<organism evidence="2 3">
    <name type="scientific">Teladorsagia circumcincta</name>
    <name type="common">Brown stomach worm</name>
    <name type="synonym">Ostertagia circumcincta</name>
    <dbReference type="NCBI Taxonomy" id="45464"/>
    <lineage>
        <taxon>Eukaryota</taxon>
        <taxon>Metazoa</taxon>
        <taxon>Ecdysozoa</taxon>
        <taxon>Nematoda</taxon>
        <taxon>Chromadorea</taxon>
        <taxon>Rhabditida</taxon>
        <taxon>Rhabditina</taxon>
        <taxon>Rhabditomorpha</taxon>
        <taxon>Strongyloidea</taxon>
        <taxon>Trichostrongylidae</taxon>
        <taxon>Teladorsagia</taxon>
    </lineage>
</organism>